<feature type="transmembrane region" description="Helical" evidence="7">
    <location>
        <begin position="39"/>
        <end position="61"/>
    </location>
</feature>
<feature type="transmembrane region" description="Helical" evidence="7">
    <location>
        <begin position="73"/>
        <end position="94"/>
    </location>
</feature>
<evidence type="ECO:0000256" key="3">
    <source>
        <dbReference type="ARBA" id="ARBA00022475"/>
    </source>
</evidence>
<feature type="transmembrane region" description="Helical" evidence="7">
    <location>
        <begin position="265"/>
        <end position="284"/>
    </location>
</feature>
<evidence type="ECO:0000313" key="10">
    <source>
        <dbReference type="Proteomes" id="UP000532194"/>
    </source>
</evidence>
<dbReference type="PANTHER" id="PTHR40074">
    <property type="entry name" value="O-ACETYLTRANSFERASE WECH"/>
    <property type="match status" value="1"/>
</dbReference>
<feature type="transmembrane region" description="Helical" evidence="7">
    <location>
        <begin position="7"/>
        <end position="27"/>
    </location>
</feature>
<accession>A0A7Y0ERH1</accession>
<dbReference type="GO" id="GO:0009246">
    <property type="term" value="P:enterobacterial common antigen biosynthetic process"/>
    <property type="evidence" value="ECO:0007669"/>
    <property type="project" value="TreeGrafter"/>
</dbReference>
<evidence type="ECO:0000256" key="4">
    <source>
        <dbReference type="ARBA" id="ARBA00022692"/>
    </source>
</evidence>
<keyword evidence="3" id="KW-1003">Cell membrane</keyword>
<comment type="subcellular location">
    <subcellularLocation>
        <location evidence="1">Cell membrane</location>
        <topology evidence="1">Multi-pass membrane protein</topology>
    </subcellularLocation>
</comment>
<dbReference type="Pfam" id="PF01757">
    <property type="entry name" value="Acyl_transf_3"/>
    <property type="match status" value="1"/>
</dbReference>
<keyword evidence="4 7" id="KW-0812">Transmembrane</keyword>
<proteinExistence type="inferred from homology"/>
<feature type="transmembrane region" description="Helical" evidence="7">
    <location>
        <begin position="336"/>
        <end position="360"/>
    </location>
</feature>
<feature type="domain" description="Acyltransferase 3" evidence="8">
    <location>
        <begin position="7"/>
        <end position="358"/>
    </location>
</feature>
<keyword evidence="6 7" id="KW-0472">Membrane</keyword>
<dbReference type="PANTHER" id="PTHR40074:SF2">
    <property type="entry name" value="O-ACETYLTRANSFERASE WECH"/>
    <property type="match status" value="1"/>
</dbReference>
<name>A0A7Y0ERH1_9BIFI</name>
<reference evidence="9 10" key="1">
    <citation type="submission" date="2020-02" db="EMBL/GenBank/DDBJ databases">
        <title>Characterization of phylogenetic diversity of novel bifidobacterial species isolated in Czech ZOOs.</title>
        <authorList>
            <person name="Lugli G.A."/>
            <person name="Vera N.B."/>
            <person name="Ventura M."/>
        </authorList>
    </citation>
    <scope>NUCLEOTIDE SEQUENCE [LARGE SCALE GENOMIC DNA]</scope>
    <source>
        <strain evidence="9 10">DSM 109957</strain>
    </source>
</reference>
<protein>
    <submittedName>
        <fullName evidence="9">Acyltransferase family</fullName>
    </submittedName>
</protein>
<comment type="similarity">
    <text evidence="2">Belongs to the acyltransferase 3 family.</text>
</comment>
<feature type="transmembrane region" description="Helical" evidence="7">
    <location>
        <begin position="305"/>
        <end position="324"/>
    </location>
</feature>
<evidence type="ECO:0000256" key="6">
    <source>
        <dbReference type="ARBA" id="ARBA00023136"/>
    </source>
</evidence>
<dbReference type="RefSeq" id="WP_169173093.1">
    <property type="nucleotide sequence ID" value="NZ_JAAIII010000008.1"/>
</dbReference>
<feature type="transmembrane region" description="Helical" evidence="7">
    <location>
        <begin position="233"/>
        <end position="253"/>
    </location>
</feature>
<dbReference type="AlphaFoldDB" id="A0A7Y0ERH1"/>
<dbReference type="GO" id="GO:0016413">
    <property type="term" value="F:O-acetyltransferase activity"/>
    <property type="evidence" value="ECO:0007669"/>
    <property type="project" value="TreeGrafter"/>
</dbReference>
<evidence type="ECO:0000259" key="8">
    <source>
        <dbReference type="Pfam" id="PF01757"/>
    </source>
</evidence>
<dbReference type="InterPro" id="IPR002656">
    <property type="entry name" value="Acyl_transf_3_dom"/>
</dbReference>
<organism evidence="9 10">
    <name type="scientific">Bifidobacterium oedipodis</name>
    <dbReference type="NCBI Taxonomy" id="2675322"/>
    <lineage>
        <taxon>Bacteria</taxon>
        <taxon>Bacillati</taxon>
        <taxon>Actinomycetota</taxon>
        <taxon>Actinomycetes</taxon>
        <taxon>Bifidobacteriales</taxon>
        <taxon>Bifidobacteriaceae</taxon>
        <taxon>Bifidobacterium</taxon>
    </lineage>
</organism>
<feature type="transmembrane region" description="Helical" evidence="7">
    <location>
        <begin position="114"/>
        <end position="135"/>
    </location>
</feature>
<evidence type="ECO:0000256" key="2">
    <source>
        <dbReference type="ARBA" id="ARBA00007400"/>
    </source>
</evidence>
<feature type="transmembrane region" description="Helical" evidence="7">
    <location>
        <begin position="147"/>
        <end position="174"/>
    </location>
</feature>
<dbReference type="Proteomes" id="UP000532194">
    <property type="component" value="Unassembled WGS sequence"/>
</dbReference>
<gene>
    <name evidence="9" type="ORF">G1C95_2281</name>
</gene>
<comment type="caution">
    <text evidence="9">The sequence shown here is derived from an EMBL/GenBank/DDBJ whole genome shotgun (WGS) entry which is preliminary data.</text>
</comment>
<evidence type="ECO:0000256" key="1">
    <source>
        <dbReference type="ARBA" id="ARBA00004651"/>
    </source>
</evidence>
<dbReference type="GO" id="GO:0005886">
    <property type="term" value="C:plasma membrane"/>
    <property type="evidence" value="ECO:0007669"/>
    <property type="project" value="UniProtKB-SubCell"/>
</dbReference>
<keyword evidence="10" id="KW-1185">Reference proteome</keyword>
<evidence type="ECO:0000256" key="5">
    <source>
        <dbReference type="ARBA" id="ARBA00022989"/>
    </source>
</evidence>
<keyword evidence="9" id="KW-0808">Transferase</keyword>
<keyword evidence="5 7" id="KW-1133">Transmembrane helix</keyword>
<sequence>MKQRILGYDVAKTIAMFLVVLLHYSFYTRYYSGGLDGTLATTACVVCVPLFFAVNGALLLPRKLDVRKHYRKLAAIVAIIAIWKTLAALFFVVVDGTQPVSIKDFLKFQFGGAFGAYPTGYFWFMHALIAVYAVYPALKLVFDAGGMALRSLVVVLSAFTVGKDTAVVLLDMLGAASGHEFASILGGLSEFTVFGGYGYVALYFLVGGILGNVMVHPGENPPTAWPWKRIKPAVAIAAVVLCYVLLLGTQRFQHAVRSTNLTIDYGYWLLPTFATTILILALCLMIHTNNHVAQTIITQSGQNTFGVYMLHLMAITLFAKVQQLPGFAAMGTLRHGMVTVVNIVFVLMIFVCCLLASCVLRRVPLIGKLFSL</sequence>
<evidence type="ECO:0000313" key="9">
    <source>
        <dbReference type="EMBL" id="NMM95093.1"/>
    </source>
</evidence>
<dbReference type="EMBL" id="JAAIII010000008">
    <property type="protein sequence ID" value="NMM95093.1"/>
    <property type="molecule type" value="Genomic_DNA"/>
</dbReference>
<keyword evidence="9" id="KW-0012">Acyltransferase</keyword>
<feature type="transmembrane region" description="Helical" evidence="7">
    <location>
        <begin position="194"/>
        <end position="213"/>
    </location>
</feature>
<evidence type="ECO:0000256" key="7">
    <source>
        <dbReference type="SAM" id="Phobius"/>
    </source>
</evidence>